<dbReference type="Pfam" id="PF24563">
    <property type="entry name" value="KH_Mug60-KHD4"/>
    <property type="match status" value="1"/>
</dbReference>
<feature type="non-terminal residue" evidence="3">
    <location>
        <position position="341"/>
    </location>
</feature>
<dbReference type="Proteomes" id="UP000242146">
    <property type="component" value="Unassembled WGS sequence"/>
</dbReference>
<name>A0A1X2G6K1_9FUNG</name>
<dbReference type="InterPro" id="IPR036612">
    <property type="entry name" value="KH_dom_type_1_sf"/>
</dbReference>
<reference evidence="3 4" key="1">
    <citation type="submission" date="2016-07" db="EMBL/GenBank/DDBJ databases">
        <title>Pervasive Adenine N6-methylation of Active Genes in Fungi.</title>
        <authorList>
            <consortium name="DOE Joint Genome Institute"/>
            <person name="Mondo S.J."/>
            <person name="Dannebaum R.O."/>
            <person name="Kuo R.C."/>
            <person name="Labutti K."/>
            <person name="Haridas S."/>
            <person name="Kuo A."/>
            <person name="Salamov A."/>
            <person name="Ahrendt S.R."/>
            <person name="Lipzen A."/>
            <person name="Sullivan W."/>
            <person name="Andreopoulos W.B."/>
            <person name="Clum A."/>
            <person name="Lindquist E."/>
            <person name="Daum C."/>
            <person name="Ramamoorthy G.K."/>
            <person name="Gryganskyi A."/>
            <person name="Culley D."/>
            <person name="Magnuson J.K."/>
            <person name="James T.Y."/>
            <person name="O'Malley M.A."/>
            <person name="Stajich J.E."/>
            <person name="Spatafora J.W."/>
            <person name="Visel A."/>
            <person name="Grigoriev I.V."/>
        </authorList>
    </citation>
    <scope>NUCLEOTIDE SEQUENCE [LARGE SCALE GENOMIC DNA]</scope>
    <source>
        <strain evidence="3 4">NRRL 3301</strain>
    </source>
</reference>
<keyword evidence="1" id="KW-0694">RNA-binding</keyword>
<organism evidence="3 4">
    <name type="scientific">Hesseltinella vesiculosa</name>
    <dbReference type="NCBI Taxonomy" id="101127"/>
    <lineage>
        <taxon>Eukaryota</taxon>
        <taxon>Fungi</taxon>
        <taxon>Fungi incertae sedis</taxon>
        <taxon>Mucoromycota</taxon>
        <taxon>Mucoromycotina</taxon>
        <taxon>Mucoromycetes</taxon>
        <taxon>Mucorales</taxon>
        <taxon>Cunninghamellaceae</taxon>
        <taxon>Hesseltinella</taxon>
    </lineage>
</organism>
<dbReference type="AlphaFoldDB" id="A0A1X2G6K1"/>
<dbReference type="STRING" id="101127.A0A1X2G6K1"/>
<dbReference type="SUPFAM" id="SSF54791">
    <property type="entry name" value="Eukaryotic type KH-domain (KH-domain type I)"/>
    <property type="match status" value="1"/>
</dbReference>
<evidence type="ECO:0000256" key="1">
    <source>
        <dbReference type="PROSITE-ProRule" id="PRU00117"/>
    </source>
</evidence>
<dbReference type="EMBL" id="MCGT01000038">
    <property type="protein sequence ID" value="ORX46310.1"/>
    <property type="molecule type" value="Genomic_DNA"/>
</dbReference>
<keyword evidence="4" id="KW-1185">Reference proteome</keyword>
<feature type="domain" description="K Homology" evidence="2">
    <location>
        <begin position="121"/>
        <end position="187"/>
    </location>
</feature>
<evidence type="ECO:0000313" key="4">
    <source>
        <dbReference type="Proteomes" id="UP000242146"/>
    </source>
</evidence>
<dbReference type="InterPro" id="IPR004088">
    <property type="entry name" value="KH_dom_type_1"/>
</dbReference>
<dbReference type="Gene3D" id="3.30.1370.10">
    <property type="entry name" value="K Homology domain, type 1"/>
    <property type="match status" value="1"/>
</dbReference>
<dbReference type="CDD" id="cd22453">
    <property type="entry name" value="KH-I_MUG60_like"/>
    <property type="match status" value="1"/>
</dbReference>
<evidence type="ECO:0000313" key="3">
    <source>
        <dbReference type="EMBL" id="ORX46310.1"/>
    </source>
</evidence>
<feature type="domain" description="K Homology" evidence="2">
    <location>
        <begin position="189"/>
        <end position="269"/>
    </location>
</feature>
<evidence type="ECO:0000259" key="2">
    <source>
        <dbReference type="SMART" id="SM00322"/>
    </source>
</evidence>
<comment type="caution">
    <text evidence="3">The sequence shown here is derived from an EMBL/GenBank/DDBJ whole genome shotgun (WGS) entry which is preliminary data.</text>
</comment>
<dbReference type="GO" id="GO:0003723">
    <property type="term" value="F:RNA binding"/>
    <property type="evidence" value="ECO:0007669"/>
    <property type="project" value="UniProtKB-UniRule"/>
</dbReference>
<dbReference type="InterPro" id="IPR056553">
    <property type="entry name" value="KH_Mug60-KHD4"/>
</dbReference>
<protein>
    <recommendedName>
        <fullName evidence="2">K Homology domain-containing protein</fullName>
    </recommendedName>
</protein>
<dbReference type="OrthoDB" id="271862at2759"/>
<dbReference type="InterPro" id="IPR004087">
    <property type="entry name" value="KH_dom"/>
</dbReference>
<dbReference type="Pfam" id="PF00013">
    <property type="entry name" value="KH_1"/>
    <property type="match status" value="1"/>
</dbReference>
<dbReference type="PROSITE" id="PS50084">
    <property type="entry name" value="KH_TYPE_1"/>
    <property type="match status" value="1"/>
</dbReference>
<accession>A0A1X2G6K1</accession>
<proteinExistence type="predicted"/>
<gene>
    <name evidence="3" type="ORF">DM01DRAFT_1293755</name>
</gene>
<sequence length="341" mass="39125">MDSTVKPLKLDWIMRYRQTQLIKIMRDNGSVIIFPALGSGCSTITVYAENRLRAERTLRLLNYLVRRSRRDIIDQICSKSGVELMFYGCDKPQMKLIGHVNAIEQACRIVRLLPFVAHELITVQFLIELAAEQREFISGKKNGKINKIMKACDVVLYISTSNEYNIDVVIESCSITNAMDGLAMLQEELPAETSFYVPDAYHRRIIGVGGKNIQRVMKKYGAYVKFFGSDEYKDLGGYFENEHNVVARTPAKNKASLSQLENAIMDFIASDKDKYYTTQQFNVPLHLHTQLAYQHGFRITMREFYRKCGLQICWPERNGSDQVSLYGPRTQLPALVKYLQS</sequence>
<dbReference type="SMART" id="SM00322">
    <property type="entry name" value="KH"/>
    <property type="match status" value="2"/>
</dbReference>